<sequence>MCNQSYLTCFSRCSPIGHGRRGREDPKNVKQMKYYKFTSARASEADDDNPYGKRMDKPNIP</sequence>
<name>A0A915HJZ6_ROMCU</name>
<dbReference type="WBParaSite" id="nRc.2.0.1.t01979-RA">
    <property type="protein sequence ID" value="nRc.2.0.1.t01979-RA"/>
    <property type="gene ID" value="nRc.2.0.1.g01979"/>
</dbReference>
<feature type="compositionally biased region" description="Basic and acidic residues" evidence="1">
    <location>
        <begin position="50"/>
        <end position="61"/>
    </location>
</feature>
<accession>A0A915HJZ6</accession>
<dbReference type="AlphaFoldDB" id="A0A915HJZ6"/>
<evidence type="ECO:0000256" key="1">
    <source>
        <dbReference type="SAM" id="MobiDB-lite"/>
    </source>
</evidence>
<protein>
    <submittedName>
        <fullName evidence="3">Uncharacterized protein</fullName>
    </submittedName>
</protein>
<proteinExistence type="predicted"/>
<dbReference type="Proteomes" id="UP000887565">
    <property type="component" value="Unplaced"/>
</dbReference>
<evidence type="ECO:0000313" key="2">
    <source>
        <dbReference type="Proteomes" id="UP000887565"/>
    </source>
</evidence>
<reference evidence="3" key="1">
    <citation type="submission" date="2022-11" db="UniProtKB">
        <authorList>
            <consortium name="WormBaseParasite"/>
        </authorList>
    </citation>
    <scope>IDENTIFICATION</scope>
</reference>
<keyword evidence="2" id="KW-1185">Reference proteome</keyword>
<organism evidence="2 3">
    <name type="scientific">Romanomermis culicivorax</name>
    <name type="common">Nematode worm</name>
    <dbReference type="NCBI Taxonomy" id="13658"/>
    <lineage>
        <taxon>Eukaryota</taxon>
        <taxon>Metazoa</taxon>
        <taxon>Ecdysozoa</taxon>
        <taxon>Nematoda</taxon>
        <taxon>Enoplea</taxon>
        <taxon>Dorylaimia</taxon>
        <taxon>Mermithida</taxon>
        <taxon>Mermithoidea</taxon>
        <taxon>Mermithidae</taxon>
        <taxon>Romanomermis</taxon>
    </lineage>
</organism>
<feature type="region of interest" description="Disordered" evidence="1">
    <location>
        <begin position="39"/>
        <end position="61"/>
    </location>
</feature>
<evidence type="ECO:0000313" key="3">
    <source>
        <dbReference type="WBParaSite" id="nRc.2.0.1.t01979-RA"/>
    </source>
</evidence>